<dbReference type="EMBL" id="CP119311">
    <property type="protein sequence ID" value="WEK34069.1"/>
    <property type="molecule type" value="Genomic_DNA"/>
</dbReference>
<reference evidence="1" key="1">
    <citation type="submission" date="2023-03" db="EMBL/GenBank/DDBJ databases">
        <title>Andean soil-derived lignocellulolytic bacterial consortium as a source of novel taxa and putative plastic-active enzymes.</title>
        <authorList>
            <person name="Diaz-Garcia L."/>
            <person name="Chuvochina M."/>
            <person name="Feuerriegel G."/>
            <person name="Bunk B."/>
            <person name="Sproer C."/>
            <person name="Streit W.R."/>
            <person name="Rodriguez L.M."/>
            <person name="Overmann J."/>
            <person name="Jimenez D.J."/>
        </authorList>
    </citation>
    <scope>NUCLEOTIDE SEQUENCE</scope>
    <source>
        <strain evidence="1">MAG 7</strain>
    </source>
</reference>
<name>A0AAJ6BFU1_9BACT</name>
<evidence type="ECO:0000313" key="1">
    <source>
        <dbReference type="EMBL" id="WEK34069.1"/>
    </source>
</evidence>
<sequence>MAGNQGGYSFGHTPMGNFPGVNFNHKEYLASLQKLVAQKISPDQVLAATMSKINTVKAQYQRSLKQEVEKLQQEYRSRFADSLEINGKALDLSSGDLSGLQRQVIPEELSASYVQHLQTYNNLINMEPSALRDSLLGESRKVIGKYEMMEKVYKKVVTARESFQNNSTVKRLQENLPFSPENYKKYLSNPAELVDVARNQASLSSLQKLFMNITKLDLGVNPVSGGQLDMNNMMNTGLNTMYTGKSTSVGLIYGSGINNVNQLMQAGLKDFASNEFSRMGGIKVGSGWNSKVKQTVSMNFFDFGPSGAFGEQDLLTARANMVAAPIRRDAVITYESDFEVAAGHSLSVDLSKSFGAYRNSSTSDSTMESKAVFGDVFDSKGTQNYAAAIDYQGSFKKITVALSAKKAGAGYNNPGSVFVRRGETRLGLMASGKILNNKLTVRYKTDYRNQYFDPSKNNVYRNFSNQLQLGYRISRSNRVGLSFRDNAYRMKNKTAGVSTNGYTYNLQADAYYTTKIKGLSLINTTILSRQRFEVPMLNQEVYHSNTWLINHFSSLVLNRNILSLSLAVNHSDNKAYFFNTSFVNMDLNYTYAAGKYLRLTSGPGYYINKGWNEQVGIRQQVTASLWDKIDVSLDVNGRKAVRIINPELADQVIFNTSIFYKF</sequence>
<gene>
    <name evidence="1" type="ORF">P0Y53_16400</name>
</gene>
<dbReference type="AlphaFoldDB" id="A0AAJ6BFU1"/>
<proteinExistence type="predicted"/>
<organism evidence="1 2">
    <name type="scientific">Candidatus Pseudobacter hemicellulosilyticus</name>
    <dbReference type="NCBI Taxonomy" id="3121375"/>
    <lineage>
        <taxon>Bacteria</taxon>
        <taxon>Pseudomonadati</taxon>
        <taxon>Bacteroidota</taxon>
        <taxon>Chitinophagia</taxon>
        <taxon>Chitinophagales</taxon>
        <taxon>Chitinophagaceae</taxon>
        <taxon>Pseudobacter</taxon>
    </lineage>
</organism>
<accession>A0AAJ6BFU1</accession>
<evidence type="ECO:0000313" key="2">
    <source>
        <dbReference type="Proteomes" id="UP001220610"/>
    </source>
</evidence>
<dbReference type="Proteomes" id="UP001220610">
    <property type="component" value="Chromosome"/>
</dbReference>
<protein>
    <submittedName>
        <fullName evidence="1">Uncharacterized protein</fullName>
    </submittedName>
</protein>